<dbReference type="EMBL" id="JABEZX010000004">
    <property type="protein sequence ID" value="MBA0554336.1"/>
    <property type="molecule type" value="Genomic_DNA"/>
</dbReference>
<keyword evidence="1" id="KW-1133">Transmembrane helix</keyword>
<evidence type="ECO:0000313" key="3">
    <source>
        <dbReference type="Proteomes" id="UP000593572"/>
    </source>
</evidence>
<evidence type="ECO:0000313" key="2">
    <source>
        <dbReference type="EMBL" id="MBA0554336.1"/>
    </source>
</evidence>
<keyword evidence="1" id="KW-0472">Membrane</keyword>
<feature type="non-terminal residue" evidence="2">
    <location>
        <position position="47"/>
    </location>
</feature>
<proteinExistence type="predicted"/>
<dbReference type="Proteomes" id="UP000593572">
    <property type="component" value="Unassembled WGS sequence"/>
</dbReference>
<feature type="transmembrane region" description="Helical" evidence="1">
    <location>
        <begin position="23"/>
        <end position="45"/>
    </location>
</feature>
<keyword evidence="1" id="KW-0812">Transmembrane</keyword>
<name>A0A7J8LPH1_9ROSI</name>
<sequence length="47" mass="5394">MLIAGKLHSPRGVLGCLRRLRNWLFYVMLRLLSSFSPILASYLSFPV</sequence>
<evidence type="ECO:0000256" key="1">
    <source>
        <dbReference type="SAM" id="Phobius"/>
    </source>
</evidence>
<reference evidence="2 3" key="1">
    <citation type="journal article" date="2019" name="Genome Biol. Evol.">
        <title>Insights into the evolution of the New World diploid cottons (Gossypium, subgenus Houzingenia) based on genome sequencing.</title>
        <authorList>
            <person name="Grover C.E."/>
            <person name="Arick M.A. 2nd"/>
            <person name="Thrash A."/>
            <person name="Conover J.L."/>
            <person name="Sanders W.S."/>
            <person name="Peterson D.G."/>
            <person name="Frelichowski J.E."/>
            <person name="Scheffler J.A."/>
            <person name="Scheffler B.E."/>
            <person name="Wendel J.F."/>
        </authorList>
    </citation>
    <scope>NUCLEOTIDE SEQUENCE [LARGE SCALE GENOMIC DNA]</scope>
    <source>
        <strain evidence="2">157</strain>
        <tissue evidence="2">Leaf</tissue>
    </source>
</reference>
<accession>A0A7J8LPH1</accession>
<organism evidence="2 3">
    <name type="scientific">Gossypium lobatum</name>
    <dbReference type="NCBI Taxonomy" id="34289"/>
    <lineage>
        <taxon>Eukaryota</taxon>
        <taxon>Viridiplantae</taxon>
        <taxon>Streptophyta</taxon>
        <taxon>Embryophyta</taxon>
        <taxon>Tracheophyta</taxon>
        <taxon>Spermatophyta</taxon>
        <taxon>Magnoliopsida</taxon>
        <taxon>eudicotyledons</taxon>
        <taxon>Gunneridae</taxon>
        <taxon>Pentapetalae</taxon>
        <taxon>rosids</taxon>
        <taxon>malvids</taxon>
        <taxon>Malvales</taxon>
        <taxon>Malvaceae</taxon>
        <taxon>Malvoideae</taxon>
        <taxon>Gossypium</taxon>
    </lineage>
</organism>
<protein>
    <submittedName>
        <fullName evidence="2">Uncharacterized protein</fullName>
    </submittedName>
</protein>
<gene>
    <name evidence="2" type="ORF">Golob_013446</name>
</gene>
<comment type="caution">
    <text evidence="2">The sequence shown here is derived from an EMBL/GenBank/DDBJ whole genome shotgun (WGS) entry which is preliminary data.</text>
</comment>
<keyword evidence="3" id="KW-1185">Reference proteome</keyword>
<dbReference type="AlphaFoldDB" id="A0A7J8LPH1"/>